<accession>A0A5C6M9P4</accession>
<sequence length="130" mass="14552">MIHSHTRHVLLGGAGLILGLAAAIAVVGTRSTAQTQLAEKADLFSQLSEQDQHLLRLSFRDYLAQPTERQQQLQDIHTLSRSSPAAKTALARFGNWWKDLSRADWDAWAALDENARLKFVEDRWSSAENS</sequence>
<name>A0A5C6M9P4_9PLAN</name>
<evidence type="ECO:0000313" key="2">
    <source>
        <dbReference type="Proteomes" id="UP000321083"/>
    </source>
</evidence>
<evidence type="ECO:0000313" key="1">
    <source>
        <dbReference type="EMBL" id="TWW09744.1"/>
    </source>
</evidence>
<dbReference type="EMBL" id="SRHE01000188">
    <property type="protein sequence ID" value="TWW09744.1"/>
    <property type="molecule type" value="Genomic_DNA"/>
</dbReference>
<comment type="caution">
    <text evidence="1">The sequence shown here is derived from an EMBL/GenBank/DDBJ whole genome shotgun (WGS) entry which is preliminary data.</text>
</comment>
<dbReference type="AlphaFoldDB" id="A0A5C6M9P4"/>
<gene>
    <name evidence="1" type="ORF">E3A20_11220</name>
</gene>
<feature type="non-terminal residue" evidence="1">
    <location>
        <position position="130"/>
    </location>
</feature>
<reference evidence="1 2" key="2">
    <citation type="submission" date="2019-08" db="EMBL/GenBank/DDBJ databases">
        <authorList>
            <person name="Henke P."/>
        </authorList>
    </citation>
    <scope>NUCLEOTIDE SEQUENCE [LARGE SCALE GENOMIC DNA]</scope>
    <source>
        <strain evidence="1">Phe10_nw2017</strain>
    </source>
</reference>
<protein>
    <submittedName>
        <fullName evidence="1">Uncharacterized protein</fullName>
    </submittedName>
</protein>
<organism evidence="1 2">
    <name type="scientific">Planctomyces bekefii</name>
    <dbReference type="NCBI Taxonomy" id="1653850"/>
    <lineage>
        <taxon>Bacteria</taxon>
        <taxon>Pseudomonadati</taxon>
        <taxon>Planctomycetota</taxon>
        <taxon>Planctomycetia</taxon>
        <taxon>Planctomycetales</taxon>
        <taxon>Planctomycetaceae</taxon>
        <taxon>Planctomyces</taxon>
    </lineage>
</organism>
<keyword evidence="2" id="KW-1185">Reference proteome</keyword>
<dbReference type="Proteomes" id="UP000321083">
    <property type="component" value="Unassembled WGS sequence"/>
</dbReference>
<proteinExistence type="predicted"/>
<reference evidence="1 2" key="1">
    <citation type="submission" date="2019-08" db="EMBL/GenBank/DDBJ databases">
        <title>100 year-old enigma solved: identification of Planctomyces bekefii, the type genus and species of the phylum Planctomycetes.</title>
        <authorList>
            <person name="Svetlana D.N."/>
            <person name="Overmann J."/>
        </authorList>
    </citation>
    <scope>NUCLEOTIDE SEQUENCE [LARGE SCALE GENOMIC DNA]</scope>
    <source>
        <strain evidence="1">Phe10_nw2017</strain>
    </source>
</reference>